<name>A0A317E4Z4_9PROT</name>
<proteinExistence type="predicted"/>
<gene>
    <name evidence="1" type="ORF">DKG75_09200</name>
</gene>
<dbReference type="AlphaFoldDB" id="A0A317E4Z4"/>
<dbReference type="RefSeq" id="WP_109920782.1">
    <property type="nucleotide sequence ID" value="NZ_QGLF01000002.1"/>
</dbReference>
<accession>A0A317E4Z4</accession>
<evidence type="ECO:0000313" key="1">
    <source>
        <dbReference type="EMBL" id="PWR22137.1"/>
    </source>
</evidence>
<sequence>MANYRQTAPIGQFDPFACWAASTSWWLKALGGGRPALSQMDLISQYTRFCDDSGGLPHSYFMNNLAKEARFMMRPAYSQSSQWANAPMPLGDRPVIVVFNYPLVGGTHMNVIFDQNKETRTVTAMEPFHPHPGTDGQRTGRFVERPESFYLSGSPVIGFVWAK</sequence>
<dbReference type="Proteomes" id="UP000246077">
    <property type="component" value="Unassembled WGS sequence"/>
</dbReference>
<reference evidence="2" key="1">
    <citation type="submission" date="2018-05" db="EMBL/GenBank/DDBJ databases">
        <title>Zavarzinia sp. HR-AS.</title>
        <authorList>
            <person name="Lee Y."/>
            <person name="Jeon C.O."/>
        </authorList>
    </citation>
    <scope>NUCLEOTIDE SEQUENCE [LARGE SCALE GENOMIC DNA]</scope>
    <source>
        <strain evidence="2">DSM 1231</strain>
    </source>
</reference>
<dbReference type="EMBL" id="QGLF01000002">
    <property type="protein sequence ID" value="PWR22137.1"/>
    <property type="molecule type" value="Genomic_DNA"/>
</dbReference>
<keyword evidence="2" id="KW-1185">Reference proteome</keyword>
<comment type="caution">
    <text evidence="1">The sequence shown here is derived from an EMBL/GenBank/DDBJ whole genome shotgun (WGS) entry which is preliminary data.</text>
</comment>
<dbReference type="OrthoDB" id="8480324at2"/>
<evidence type="ECO:0000313" key="2">
    <source>
        <dbReference type="Proteomes" id="UP000246077"/>
    </source>
</evidence>
<organism evidence="1 2">
    <name type="scientific">Zavarzinia compransoris</name>
    <dbReference type="NCBI Taxonomy" id="1264899"/>
    <lineage>
        <taxon>Bacteria</taxon>
        <taxon>Pseudomonadati</taxon>
        <taxon>Pseudomonadota</taxon>
        <taxon>Alphaproteobacteria</taxon>
        <taxon>Rhodospirillales</taxon>
        <taxon>Zavarziniaceae</taxon>
        <taxon>Zavarzinia</taxon>
    </lineage>
</organism>
<evidence type="ECO:0008006" key="3">
    <source>
        <dbReference type="Google" id="ProtNLM"/>
    </source>
</evidence>
<protein>
    <recommendedName>
        <fullName evidence="3">Peptidase C39-like domain-containing protein</fullName>
    </recommendedName>
</protein>